<dbReference type="NCBIfam" id="TIGR03435">
    <property type="entry name" value="Soli_TIGR03435"/>
    <property type="match status" value="1"/>
</dbReference>
<proteinExistence type="predicted"/>
<evidence type="ECO:0000256" key="1">
    <source>
        <dbReference type="SAM" id="SignalP"/>
    </source>
</evidence>
<evidence type="ECO:0000313" key="2">
    <source>
        <dbReference type="EMBL" id="SEF74899.1"/>
    </source>
</evidence>
<accession>A0A1H5UIQ1</accession>
<keyword evidence="1" id="KW-0732">Signal</keyword>
<dbReference type="AlphaFoldDB" id="A0A1H5UIQ1"/>
<protein>
    <submittedName>
        <fullName evidence="2">Soil-associated protein, TIGR03435 family</fullName>
    </submittedName>
</protein>
<reference evidence="2 3" key="1">
    <citation type="submission" date="2016-10" db="EMBL/GenBank/DDBJ databases">
        <authorList>
            <person name="de Groot N.N."/>
        </authorList>
    </citation>
    <scope>NUCLEOTIDE SEQUENCE [LARGE SCALE GENOMIC DNA]</scope>
    <source>
        <strain evidence="2 3">DSM 22489</strain>
    </source>
</reference>
<dbReference type="Pfam" id="PF12543">
    <property type="entry name" value="DUF3738"/>
    <property type="match status" value="1"/>
</dbReference>
<keyword evidence="3" id="KW-1185">Reference proteome</keyword>
<dbReference type="InterPro" id="IPR017801">
    <property type="entry name" value="DUF3738"/>
</dbReference>
<organism evidence="2 3">
    <name type="scientific">Bryocella elongata</name>
    <dbReference type="NCBI Taxonomy" id="863522"/>
    <lineage>
        <taxon>Bacteria</taxon>
        <taxon>Pseudomonadati</taxon>
        <taxon>Acidobacteriota</taxon>
        <taxon>Terriglobia</taxon>
        <taxon>Terriglobales</taxon>
        <taxon>Acidobacteriaceae</taxon>
        <taxon>Bryocella</taxon>
    </lineage>
</organism>
<feature type="chain" id="PRO_5009286223" evidence="1">
    <location>
        <begin position="18"/>
        <end position="280"/>
    </location>
</feature>
<dbReference type="Proteomes" id="UP000236728">
    <property type="component" value="Unassembled WGS sequence"/>
</dbReference>
<dbReference type="EMBL" id="FNVA01000001">
    <property type="protein sequence ID" value="SEF74899.1"/>
    <property type="molecule type" value="Genomic_DNA"/>
</dbReference>
<name>A0A1H5UIQ1_9BACT</name>
<sequence>MRVIQKVLLFVGSVVLAAPLASGAQYATPRLMAADGSRPIEFDVMSVKPNHSGSTVMKIVSPPMSDGVTITNMPLENILQWAFGIFLNDQIAGLPDWARQERYDVTAKVSDEDAAAFRKVTDPIQRMPMLQKLLVERFHLTSHYAMKELPVYALVVGKNGIRMTEIQPAIGANGMKEGGARQVSRGQIKSMGQPMKPLINQLTMELGHVVVDRTGLMGYYNFTLKWTPDDASPTAGSVPEDPSAPSIFTAVQEQLGLKLEHARAPVQVLVIDHLEKPTEN</sequence>
<gene>
    <name evidence="2" type="ORF">SAMN05421819_1045</name>
</gene>
<feature type="signal peptide" evidence="1">
    <location>
        <begin position="1"/>
        <end position="17"/>
    </location>
</feature>
<evidence type="ECO:0000313" key="3">
    <source>
        <dbReference type="Proteomes" id="UP000236728"/>
    </source>
</evidence>